<dbReference type="EMBL" id="FNLO01000002">
    <property type="protein sequence ID" value="SDV47377.1"/>
    <property type="molecule type" value="Genomic_DNA"/>
</dbReference>
<feature type="region of interest" description="Disordered" evidence="4">
    <location>
        <begin position="492"/>
        <end position="516"/>
    </location>
</feature>
<proteinExistence type="predicted"/>
<evidence type="ECO:0000256" key="2">
    <source>
        <dbReference type="ARBA" id="ARBA00022723"/>
    </source>
</evidence>
<keyword evidence="2" id="KW-0479">Metal-binding</keyword>
<dbReference type="PANTHER" id="PTHR43270">
    <property type="entry name" value="BETA-ALA-HIS DIPEPTIDASE"/>
    <property type="match status" value="1"/>
</dbReference>
<dbReference type="Pfam" id="PF01546">
    <property type="entry name" value="Peptidase_M20"/>
    <property type="match status" value="1"/>
</dbReference>
<evidence type="ECO:0000256" key="3">
    <source>
        <dbReference type="ARBA" id="ARBA00022801"/>
    </source>
</evidence>
<sequence>MPQPLTRDDAIRLAHDDFDSGGFLRHLTRRVAYKTESQDSERAQVQQAYLLDELAPELAKLGFSSRLVANPIAPSAPFLIAERIEAAALPTVLTYGHGDVVLGYDAQWRAGLSPWTVAVEGDRWYGRGTADNKGQHSINLAALAAVLAARAGRLGYNVRMIFETGEEIGSPGLQEVCAAERESLAADLFLASDGPRVSAERPTLFLGSRGSVNFELSVTLRDGAHHSGNWGGALRNPGVVLSHAIASMIDANGRIDVEGLRPPPLGGAVREALADIVLGSDESAPAVDEDWGEPGLTPTERVIGWNALEVLALQCGNANAPVNAIQPSARAICQLRFVVGTDWERLDAHLNAHLARHGFPQVKVNVLRGAPATRLDPRDPWVIWALGSLQRSTGKKPALLPNLGGTVPNDVFAGTLGQPTVWVPHSYPACAQHAPNEHLLASVTREALAVMAGLWWDLGETGAAVLAERAALVDQAGDPHAGRAAFSQDAVAPLPGSRDADPLSHDVPASARVLAP</sequence>
<dbReference type="Pfam" id="PF07687">
    <property type="entry name" value="M20_dimer"/>
    <property type="match status" value="1"/>
</dbReference>
<reference evidence="7" key="1">
    <citation type="submission" date="2016-09" db="EMBL/GenBank/DDBJ databases">
        <authorList>
            <person name="Varghese N."/>
            <person name="Submissions S."/>
        </authorList>
    </citation>
    <scope>NUCLEOTIDE SEQUENCE [LARGE SCALE GENOMIC DNA]</scope>
    <source>
        <strain evidence="7">JS23</strain>
    </source>
</reference>
<keyword evidence="3" id="KW-0378">Hydrolase</keyword>
<dbReference type="STRING" id="1770053.SAMN05216551_102528"/>
<dbReference type="NCBIfam" id="NF005478">
    <property type="entry name" value="PRK07079.1"/>
    <property type="match status" value="1"/>
</dbReference>
<evidence type="ECO:0000256" key="4">
    <source>
        <dbReference type="SAM" id="MobiDB-lite"/>
    </source>
</evidence>
<dbReference type="GO" id="GO:0046872">
    <property type="term" value="F:metal ion binding"/>
    <property type="evidence" value="ECO:0007669"/>
    <property type="project" value="UniProtKB-KW"/>
</dbReference>
<evidence type="ECO:0000313" key="7">
    <source>
        <dbReference type="Proteomes" id="UP000243719"/>
    </source>
</evidence>
<protein>
    <submittedName>
        <fullName evidence="6">Acetylornithine deacetylase/Succinyl-diaminopimelate desuccinylase</fullName>
    </submittedName>
</protein>
<evidence type="ECO:0000256" key="1">
    <source>
        <dbReference type="ARBA" id="ARBA00022670"/>
    </source>
</evidence>
<name>A0A1H2PLW5_9BURK</name>
<accession>A0A1H2PLW5</accession>
<organism evidence="6 7">
    <name type="scientific">Chitinasiproducens palmae</name>
    <dbReference type="NCBI Taxonomy" id="1770053"/>
    <lineage>
        <taxon>Bacteria</taxon>
        <taxon>Pseudomonadati</taxon>
        <taxon>Pseudomonadota</taxon>
        <taxon>Betaproteobacteria</taxon>
        <taxon>Burkholderiales</taxon>
        <taxon>Burkholderiaceae</taxon>
        <taxon>Chitinasiproducens</taxon>
    </lineage>
</organism>
<dbReference type="OrthoDB" id="9761532at2"/>
<dbReference type="AlphaFoldDB" id="A0A1H2PLW5"/>
<keyword evidence="7" id="KW-1185">Reference proteome</keyword>
<dbReference type="InterPro" id="IPR011650">
    <property type="entry name" value="Peptidase_M20_dimer"/>
</dbReference>
<evidence type="ECO:0000313" key="6">
    <source>
        <dbReference type="EMBL" id="SDV47377.1"/>
    </source>
</evidence>
<dbReference type="Gene3D" id="3.30.70.360">
    <property type="match status" value="1"/>
</dbReference>
<dbReference type="PANTHER" id="PTHR43270:SF12">
    <property type="entry name" value="SUCCINYL-DIAMINOPIMELATE DESUCCINYLASE"/>
    <property type="match status" value="1"/>
</dbReference>
<dbReference type="SUPFAM" id="SSF53187">
    <property type="entry name" value="Zn-dependent exopeptidases"/>
    <property type="match status" value="1"/>
</dbReference>
<dbReference type="GO" id="GO:0006508">
    <property type="term" value="P:proteolysis"/>
    <property type="evidence" value="ECO:0007669"/>
    <property type="project" value="UniProtKB-KW"/>
</dbReference>
<dbReference type="GO" id="GO:0008233">
    <property type="term" value="F:peptidase activity"/>
    <property type="evidence" value="ECO:0007669"/>
    <property type="project" value="UniProtKB-KW"/>
</dbReference>
<dbReference type="Gene3D" id="3.40.630.10">
    <property type="entry name" value="Zn peptidases"/>
    <property type="match status" value="1"/>
</dbReference>
<dbReference type="Proteomes" id="UP000243719">
    <property type="component" value="Unassembled WGS sequence"/>
</dbReference>
<feature type="domain" description="Peptidase M20 dimerisation" evidence="5">
    <location>
        <begin position="207"/>
        <end position="358"/>
    </location>
</feature>
<gene>
    <name evidence="6" type="ORF">SAMN05216551_102528</name>
</gene>
<keyword evidence="1" id="KW-0645">Protease</keyword>
<dbReference type="InterPro" id="IPR002933">
    <property type="entry name" value="Peptidase_M20"/>
</dbReference>
<dbReference type="InterPro" id="IPR051458">
    <property type="entry name" value="Cyt/Met_Dipeptidase"/>
</dbReference>
<evidence type="ECO:0000259" key="5">
    <source>
        <dbReference type="Pfam" id="PF07687"/>
    </source>
</evidence>